<dbReference type="Proteomes" id="UP000885342">
    <property type="component" value="Unassembled WGS sequence"/>
</dbReference>
<evidence type="ECO:0000313" key="1">
    <source>
        <dbReference type="EMBL" id="MII80537.1"/>
    </source>
</evidence>
<dbReference type="EMBL" id="RSKH01000009">
    <property type="protein sequence ID" value="MII80537.1"/>
    <property type="molecule type" value="Genomic_DNA"/>
</dbReference>
<sequence>MKFKLKLTYSVWRILWIWVFQRQAIFCEVAQNILRKRVEALNLYLHKEGLIDDRSEPESR</sequence>
<dbReference type="AlphaFoldDB" id="A0A6C8YCZ9"/>
<reference evidence="1" key="1">
    <citation type="submission" date="2018-08" db="EMBL/GenBank/DDBJ databases">
        <authorList>
            <consortium name="GenomeTrakr network: Whole genome sequencing for foodborne pathogen traceback"/>
        </authorList>
    </citation>
    <scope>NUCLEOTIDE SEQUENCE [LARGE SCALE GENOMIC DNA]</scope>
    <source>
        <strain evidence="1">FDA00003943</strain>
    </source>
</reference>
<organism evidence="1">
    <name type="scientific">Salmonella enterica subsp. salamae</name>
    <dbReference type="NCBI Taxonomy" id="59202"/>
    <lineage>
        <taxon>Bacteria</taxon>
        <taxon>Pseudomonadati</taxon>
        <taxon>Pseudomonadota</taxon>
        <taxon>Gammaproteobacteria</taxon>
        <taxon>Enterobacterales</taxon>
        <taxon>Enterobacteriaceae</taxon>
        <taxon>Salmonella</taxon>
    </lineage>
</organism>
<name>A0A6C8YCZ9_SALER</name>
<gene>
    <name evidence="1" type="ORF">AIF45_15960</name>
</gene>
<comment type="caution">
    <text evidence="1">The sequence shown here is derived from an EMBL/GenBank/DDBJ whole genome shotgun (WGS) entry which is preliminary data.</text>
</comment>
<protein>
    <submittedName>
        <fullName evidence="1">Uncharacterized protein</fullName>
    </submittedName>
</protein>
<proteinExistence type="predicted"/>
<accession>A0A6C8YCZ9</accession>